<proteinExistence type="predicted"/>
<dbReference type="InterPro" id="IPR036250">
    <property type="entry name" value="AcylCo_DH-like_C"/>
</dbReference>
<keyword evidence="1" id="KW-0560">Oxidoreductase</keyword>
<dbReference type="PIRSF" id="PIRSF016578">
    <property type="entry name" value="HsaA"/>
    <property type="match status" value="1"/>
</dbReference>
<dbReference type="GO" id="GO:0050660">
    <property type="term" value="F:flavin adenine dinucleotide binding"/>
    <property type="evidence" value="ECO:0007669"/>
    <property type="project" value="InterPro"/>
</dbReference>
<reference evidence="3" key="1">
    <citation type="submission" date="2020-05" db="EMBL/GenBank/DDBJ databases">
        <authorList>
            <person name="Chiriac C."/>
            <person name="Salcher M."/>
            <person name="Ghai R."/>
            <person name="Kavagutti S V."/>
        </authorList>
    </citation>
    <scope>NUCLEOTIDE SEQUENCE</scope>
</reference>
<dbReference type="PANTHER" id="PTHR43884">
    <property type="entry name" value="ACYL-COA DEHYDROGENASE"/>
    <property type="match status" value="1"/>
</dbReference>
<dbReference type="GO" id="GO:0008470">
    <property type="term" value="F:3-methylbutanoyl-CoA dehydrogenase activity"/>
    <property type="evidence" value="ECO:0007669"/>
    <property type="project" value="TreeGrafter"/>
</dbReference>
<evidence type="ECO:0000256" key="1">
    <source>
        <dbReference type="ARBA" id="ARBA00023002"/>
    </source>
</evidence>
<dbReference type="InterPro" id="IPR046373">
    <property type="entry name" value="Acyl-CoA_Oxase/DH_mid-dom_sf"/>
</dbReference>
<sequence length="388" mass="41195">MATHDLRRHLDEAALAIATEAQQLVGSTDAERRLPDSMFRSIATSGLFRQLVPPQLGGPDRSPLEWFRCGMALATFDSSLAWVVTQGASELGWMTVGGDPSWAADVLEDPLAASASTVAGLGTALIDGDDAVLTGRWGFDTGCQGATWIGGLTLMVDPKASSEELDLRICWVPADRATIIDDWDTLGLRGTGSHSIAIDAQRLSAAWTVNPSAPTSNEYGPHRVIVGNGNWPINFSVAAVQLGTARRALDLVRPMLESKSGHVSGIRLIERGWVQQRLTALEGLWMAAAASAERELESMWAQAVATGELSSNQRVRNATAASTANTLAVQVVDGVCELAGASISSAASPIGRCLRDVQTLRGHVSTCNEVMELCTAKAHGLAEFPWLV</sequence>
<gene>
    <name evidence="3" type="ORF">UFOPK2992_00808</name>
</gene>
<dbReference type="PANTHER" id="PTHR43884:SF12">
    <property type="entry name" value="ISOVALERYL-COA DEHYDROGENASE, MITOCHONDRIAL-RELATED"/>
    <property type="match status" value="1"/>
</dbReference>
<name>A0A6J6XTV3_9ZZZZ</name>
<feature type="domain" description="Acyl-CoA dehydrogenase C-terminal" evidence="2">
    <location>
        <begin position="237"/>
        <end position="365"/>
    </location>
</feature>
<dbReference type="AlphaFoldDB" id="A0A6J6XTV3"/>
<evidence type="ECO:0000313" key="3">
    <source>
        <dbReference type="EMBL" id="CAB4797217.1"/>
    </source>
</evidence>
<dbReference type="Gene3D" id="1.10.540.10">
    <property type="entry name" value="Acyl-CoA dehydrogenase/oxidase, N-terminal domain"/>
    <property type="match status" value="1"/>
</dbReference>
<dbReference type="EMBL" id="CAFAAI010000122">
    <property type="protein sequence ID" value="CAB4797217.1"/>
    <property type="molecule type" value="Genomic_DNA"/>
</dbReference>
<accession>A0A6J6XTV3</accession>
<dbReference type="InterPro" id="IPR037069">
    <property type="entry name" value="AcylCoA_DH/ox_N_sf"/>
</dbReference>
<dbReference type="SUPFAM" id="SSF47203">
    <property type="entry name" value="Acyl-CoA dehydrogenase C-terminal domain-like"/>
    <property type="match status" value="1"/>
</dbReference>
<protein>
    <submittedName>
        <fullName evidence="3">Unannotated protein</fullName>
    </submittedName>
</protein>
<organism evidence="3">
    <name type="scientific">freshwater metagenome</name>
    <dbReference type="NCBI Taxonomy" id="449393"/>
    <lineage>
        <taxon>unclassified sequences</taxon>
        <taxon>metagenomes</taxon>
        <taxon>ecological metagenomes</taxon>
    </lineage>
</organism>
<dbReference type="Pfam" id="PF08028">
    <property type="entry name" value="Acyl-CoA_dh_2"/>
    <property type="match status" value="1"/>
</dbReference>
<dbReference type="InterPro" id="IPR009100">
    <property type="entry name" value="AcylCoA_DH/oxidase_NM_dom_sf"/>
</dbReference>
<evidence type="ECO:0000259" key="2">
    <source>
        <dbReference type="Pfam" id="PF08028"/>
    </source>
</evidence>
<dbReference type="SUPFAM" id="SSF56645">
    <property type="entry name" value="Acyl-CoA dehydrogenase NM domain-like"/>
    <property type="match status" value="1"/>
</dbReference>
<dbReference type="Gene3D" id="2.40.110.10">
    <property type="entry name" value="Butyryl-CoA Dehydrogenase, subunit A, domain 2"/>
    <property type="match status" value="1"/>
</dbReference>
<dbReference type="Gene3D" id="1.20.140.10">
    <property type="entry name" value="Butyryl-CoA Dehydrogenase, subunit A, domain 3"/>
    <property type="match status" value="1"/>
</dbReference>
<dbReference type="GO" id="GO:0006552">
    <property type="term" value="P:L-leucine catabolic process"/>
    <property type="evidence" value="ECO:0007669"/>
    <property type="project" value="TreeGrafter"/>
</dbReference>
<dbReference type="InterPro" id="IPR013107">
    <property type="entry name" value="Acyl-CoA_DH_C"/>
</dbReference>